<comment type="caution">
    <text evidence="1">The sequence shown here is derived from an EMBL/GenBank/DDBJ whole genome shotgun (WGS) entry which is preliminary data.</text>
</comment>
<keyword evidence="2" id="KW-1185">Reference proteome</keyword>
<protein>
    <submittedName>
        <fullName evidence="1">Uncharacterized protein</fullName>
    </submittedName>
</protein>
<gene>
    <name evidence="1" type="ORF">L3X38_024983</name>
</gene>
<sequence>MTQNQILTQFSLFLSSPLCFSLNFSTRLKNSVFKFASSQYRRIYKAKSMARRAIGEQLIIPNENLYIQHASVNVVLPSFESLMPVGRASVLKQLQR</sequence>
<evidence type="ECO:0000313" key="2">
    <source>
        <dbReference type="Proteomes" id="UP001054821"/>
    </source>
</evidence>
<proteinExistence type="predicted"/>
<dbReference type="Proteomes" id="UP001054821">
    <property type="component" value="Chromosome 4"/>
</dbReference>
<accession>A0AAD4W0W5</accession>
<reference evidence="1 2" key="1">
    <citation type="journal article" date="2022" name="G3 (Bethesda)">
        <title>Whole-genome sequence and methylome profiling of the almond [Prunus dulcis (Mill.) D.A. Webb] cultivar 'Nonpareil'.</title>
        <authorList>
            <person name="D'Amico-Willman K.M."/>
            <person name="Ouma W.Z."/>
            <person name="Meulia T."/>
            <person name="Sideli G.M."/>
            <person name="Gradziel T.M."/>
            <person name="Fresnedo-Ramirez J."/>
        </authorList>
    </citation>
    <scope>NUCLEOTIDE SEQUENCE [LARGE SCALE GENOMIC DNA]</scope>
    <source>
        <strain evidence="1">Clone GOH B32 T37-40</strain>
    </source>
</reference>
<dbReference type="EMBL" id="JAJFAZ020000004">
    <property type="protein sequence ID" value="KAI5334850.1"/>
    <property type="molecule type" value="Genomic_DNA"/>
</dbReference>
<dbReference type="AlphaFoldDB" id="A0AAD4W0W5"/>
<evidence type="ECO:0000313" key="1">
    <source>
        <dbReference type="EMBL" id="KAI5334850.1"/>
    </source>
</evidence>
<organism evidence="1 2">
    <name type="scientific">Prunus dulcis</name>
    <name type="common">Almond</name>
    <name type="synonym">Amygdalus dulcis</name>
    <dbReference type="NCBI Taxonomy" id="3755"/>
    <lineage>
        <taxon>Eukaryota</taxon>
        <taxon>Viridiplantae</taxon>
        <taxon>Streptophyta</taxon>
        <taxon>Embryophyta</taxon>
        <taxon>Tracheophyta</taxon>
        <taxon>Spermatophyta</taxon>
        <taxon>Magnoliopsida</taxon>
        <taxon>eudicotyledons</taxon>
        <taxon>Gunneridae</taxon>
        <taxon>Pentapetalae</taxon>
        <taxon>rosids</taxon>
        <taxon>fabids</taxon>
        <taxon>Rosales</taxon>
        <taxon>Rosaceae</taxon>
        <taxon>Amygdaloideae</taxon>
        <taxon>Amygdaleae</taxon>
        <taxon>Prunus</taxon>
    </lineage>
</organism>
<name>A0AAD4W0W5_PRUDU</name>